<dbReference type="RefSeq" id="WP_271635590.1">
    <property type="nucleotide sequence ID" value="NZ_CP094970.1"/>
</dbReference>
<reference evidence="2" key="1">
    <citation type="submission" date="2022-01" db="EMBL/GenBank/DDBJ databases">
        <title>Nocardioidaceae gen. sp. A5X3R13.</title>
        <authorList>
            <person name="Lopez Marin M.A."/>
            <person name="Uhlik O."/>
        </authorList>
    </citation>
    <scope>NUCLEOTIDE SEQUENCE</scope>
    <source>
        <strain evidence="2">A5X3R13</strain>
    </source>
</reference>
<keyword evidence="1" id="KW-0812">Transmembrane</keyword>
<dbReference type="Proteomes" id="UP001164390">
    <property type="component" value="Chromosome"/>
</dbReference>
<proteinExistence type="predicted"/>
<keyword evidence="1" id="KW-1133">Transmembrane helix</keyword>
<dbReference type="KEGG" id="sgrg:L0C25_06305"/>
<gene>
    <name evidence="2" type="ORF">L0C25_06305</name>
</gene>
<accession>A0AA46TKN8</accession>
<name>A0AA46TKN8_9ACTN</name>
<keyword evidence="3" id="KW-1185">Reference proteome</keyword>
<protein>
    <submittedName>
        <fullName evidence="2">Uncharacterized protein</fullName>
    </submittedName>
</protein>
<sequence length="66" mass="6732">MTGIASASDDVADVDNAKIGVKLVIALVVAGLAFVGQREKDVPKPMILNALGALAVVNVCVAVLWT</sequence>
<evidence type="ECO:0000256" key="1">
    <source>
        <dbReference type="SAM" id="Phobius"/>
    </source>
</evidence>
<dbReference type="AlphaFoldDB" id="A0AA46TKN8"/>
<evidence type="ECO:0000313" key="2">
    <source>
        <dbReference type="EMBL" id="UYM06679.1"/>
    </source>
</evidence>
<keyword evidence="1" id="KW-0472">Membrane</keyword>
<feature type="transmembrane region" description="Helical" evidence="1">
    <location>
        <begin position="19"/>
        <end position="35"/>
    </location>
</feature>
<dbReference type="EMBL" id="CP094970">
    <property type="protein sequence ID" value="UYM06679.1"/>
    <property type="molecule type" value="Genomic_DNA"/>
</dbReference>
<evidence type="ECO:0000313" key="3">
    <source>
        <dbReference type="Proteomes" id="UP001164390"/>
    </source>
</evidence>
<organism evidence="2 3">
    <name type="scientific">Solicola gregarius</name>
    <dbReference type="NCBI Taxonomy" id="2908642"/>
    <lineage>
        <taxon>Bacteria</taxon>
        <taxon>Bacillati</taxon>
        <taxon>Actinomycetota</taxon>
        <taxon>Actinomycetes</taxon>
        <taxon>Propionibacteriales</taxon>
        <taxon>Nocardioidaceae</taxon>
        <taxon>Solicola</taxon>
    </lineage>
</organism>
<feature type="transmembrane region" description="Helical" evidence="1">
    <location>
        <begin position="47"/>
        <end position="65"/>
    </location>
</feature>